<keyword evidence="4" id="KW-1185">Reference proteome</keyword>
<protein>
    <recommendedName>
        <fullName evidence="2">Thiamine-binding protein domain-containing protein</fullName>
    </recommendedName>
</protein>
<dbReference type="Gene3D" id="3.30.70.930">
    <property type="match status" value="1"/>
</dbReference>
<dbReference type="InterPro" id="IPR002767">
    <property type="entry name" value="Thiamine_BP"/>
</dbReference>
<dbReference type="AlphaFoldDB" id="A0A1J7J2G0"/>
<organism evidence="3 4">
    <name type="scientific">Coniochaeta ligniaria NRRL 30616</name>
    <dbReference type="NCBI Taxonomy" id="1408157"/>
    <lineage>
        <taxon>Eukaryota</taxon>
        <taxon>Fungi</taxon>
        <taxon>Dikarya</taxon>
        <taxon>Ascomycota</taxon>
        <taxon>Pezizomycotina</taxon>
        <taxon>Sordariomycetes</taxon>
        <taxon>Sordariomycetidae</taxon>
        <taxon>Coniochaetales</taxon>
        <taxon>Coniochaetaceae</taxon>
        <taxon>Coniochaeta</taxon>
    </lineage>
</organism>
<evidence type="ECO:0000256" key="1">
    <source>
        <dbReference type="ARBA" id="ARBA00010272"/>
    </source>
</evidence>
<dbReference type="EMBL" id="KV875094">
    <property type="protein sequence ID" value="OIW33661.1"/>
    <property type="molecule type" value="Genomic_DNA"/>
</dbReference>
<dbReference type="PANTHER" id="PTHR33777:SF1">
    <property type="entry name" value="UPF0045 PROTEIN ECM15"/>
    <property type="match status" value="1"/>
</dbReference>
<dbReference type="OrthoDB" id="5587367at2759"/>
<gene>
    <name evidence="3" type="ORF">CONLIGDRAFT_677427</name>
</gene>
<dbReference type="InterPro" id="IPR051614">
    <property type="entry name" value="UPF0045_domain"/>
</dbReference>
<reference evidence="3 4" key="1">
    <citation type="submission" date="2016-10" db="EMBL/GenBank/DDBJ databases">
        <title>Draft genome sequence of Coniochaeta ligniaria NRRL30616, a lignocellulolytic fungus for bioabatement of inhibitors in plant biomass hydrolysates.</title>
        <authorList>
            <consortium name="DOE Joint Genome Institute"/>
            <person name="Jimenez D.J."/>
            <person name="Hector R.E."/>
            <person name="Riley R."/>
            <person name="Sun H."/>
            <person name="Grigoriev I.V."/>
            <person name="Van Elsas J.D."/>
            <person name="Nichols N.N."/>
        </authorList>
    </citation>
    <scope>NUCLEOTIDE SEQUENCE [LARGE SCALE GENOMIC DNA]</scope>
    <source>
        <strain evidence="3 4">NRRL 30616</strain>
    </source>
</reference>
<evidence type="ECO:0000313" key="4">
    <source>
        <dbReference type="Proteomes" id="UP000182658"/>
    </source>
</evidence>
<dbReference type="FunCoup" id="A0A1J7J2G0">
    <property type="interactions" value="32"/>
</dbReference>
<feature type="domain" description="Thiamine-binding protein" evidence="2">
    <location>
        <begin position="44"/>
        <end position="135"/>
    </location>
</feature>
<evidence type="ECO:0000313" key="3">
    <source>
        <dbReference type="EMBL" id="OIW33661.1"/>
    </source>
</evidence>
<dbReference type="Pfam" id="PF01910">
    <property type="entry name" value="Thiamine_BP"/>
    <property type="match status" value="1"/>
</dbReference>
<proteinExistence type="inferred from homology"/>
<dbReference type="NCBIfam" id="TIGR00106">
    <property type="entry name" value="MTH1187 family thiamine-binding protein"/>
    <property type="match status" value="1"/>
</dbReference>
<dbReference type="SUPFAM" id="SSF89957">
    <property type="entry name" value="MTH1187/YkoF-like"/>
    <property type="match status" value="1"/>
</dbReference>
<dbReference type="GO" id="GO:0005829">
    <property type="term" value="C:cytosol"/>
    <property type="evidence" value="ECO:0007669"/>
    <property type="project" value="TreeGrafter"/>
</dbReference>
<sequence length="143" mass="15704">MSALLRPRIITTTIPSIRNTRSTIIRPLFAMNYSSIKTPERAYADFCLIPVGTGSLSVAKEVAEVQRLLKASGLKYTMHSAGTTVEGSWDEVFKVIGQAHSLVHQTGAVRIQTSMRVGTRTDKAQTAEDKVKRVQDLLSKDGE</sequence>
<dbReference type="InterPro" id="IPR029756">
    <property type="entry name" value="MTH1187/YkoF-like"/>
</dbReference>
<evidence type="ECO:0000259" key="2">
    <source>
        <dbReference type="Pfam" id="PF01910"/>
    </source>
</evidence>
<dbReference type="InParanoid" id="A0A1J7J2G0"/>
<accession>A0A1J7J2G0</accession>
<name>A0A1J7J2G0_9PEZI</name>
<dbReference type="STRING" id="1408157.A0A1J7J2G0"/>
<dbReference type="Proteomes" id="UP000182658">
    <property type="component" value="Unassembled WGS sequence"/>
</dbReference>
<dbReference type="PANTHER" id="PTHR33777">
    <property type="entry name" value="UPF0045 PROTEIN ECM15"/>
    <property type="match status" value="1"/>
</dbReference>
<comment type="similarity">
    <text evidence="1">Belongs to the UPF0045 family.</text>
</comment>